<evidence type="ECO:0000313" key="2">
    <source>
        <dbReference type="Proteomes" id="UP000696294"/>
    </source>
</evidence>
<dbReference type="RefSeq" id="WP_168022205.1">
    <property type="nucleotide sequence ID" value="NZ_JAATEP010000128.1"/>
</dbReference>
<proteinExistence type="predicted"/>
<organism evidence="1 2">
    <name type="scientific">Nonomuraea composti</name>
    <dbReference type="NCBI Taxonomy" id="2720023"/>
    <lineage>
        <taxon>Bacteria</taxon>
        <taxon>Bacillati</taxon>
        <taxon>Actinomycetota</taxon>
        <taxon>Actinomycetes</taxon>
        <taxon>Streptosporangiales</taxon>
        <taxon>Streptosporangiaceae</taxon>
        <taxon>Nonomuraea</taxon>
    </lineage>
</organism>
<reference evidence="1 2" key="1">
    <citation type="submission" date="2020-03" db="EMBL/GenBank/DDBJ databases">
        <title>WGS of actinomycetes isolated from Thailand.</title>
        <authorList>
            <person name="Thawai C."/>
        </authorList>
    </citation>
    <scope>NUCLEOTIDE SEQUENCE [LARGE SCALE GENOMIC DNA]</scope>
    <source>
        <strain evidence="1 2">FMUSA5-5</strain>
    </source>
</reference>
<gene>
    <name evidence="1" type="ORF">HCN51_57545</name>
</gene>
<protein>
    <submittedName>
        <fullName evidence="1">Uncharacterized protein</fullName>
    </submittedName>
</protein>
<keyword evidence="2" id="KW-1185">Reference proteome</keyword>
<accession>A0ABX1BW41</accession>
<dbReference type="EMBL" id="JAATEP010000128">
    <property type="protein sequence ID" value="NJP98923.1"/>
    <property type="molecule type" value="Genomic_DNA"/>
</dbReference>
<evidence type="ECO:0000313" key="1">
    <source>
        <dbReference type="EMBL" id="NJP98923.1"/>
    </source>
</evidence>
<sequence length="145" mass="16440">MGTLLGSLLTYTFQRLTSRRTEQFTRDERLRKERITIYSTFAGAVLDLRLKHAAQWRLDQDEPSDAQLVAEAKRAKDTSRTAAYQAFAQVMLVTDDERVVNLARHSLDLLSHLHSAASSEVLKTRTSALNKAVEEFIKIASAYVR</sequence>
<dbReference type="Proteomes" id="UP000696294">
    <property type="component" value="Unassembled WGS sequence"/>
</dbReference>
<name>A0ABX1BW41_9ACTN</name>
<comment type="caution">
    <text evidence="1">The sequence shown here is derived from an EMBL/GenBank/DDBJ whole genome shotgun (WGS) entry which is preliminary data.</text>
</comment>